<dbReference type="Pfam" id="PF00438">
    <property type="entry name" value="S-AdoMet_synt_N"/>
    <property type="match status" value="1"/>
</dbReference>
<comment type="similarity">
    <text evidence="2 10 12">Belongs to the AdoMet synthase family.</text>
</comment>
<dbReference type="PIRSF" id="PIRSF000497">
    <property type="entry name" value="MAT"/>
    <property type="match status" value="1"/>
</dbReference>
<keyword evidence="9 10" id="KW-0630">Potassium</keyword>
<feature type="binding site" description="in other chain" evidence="10">
    <location>
        <position position="284"/>
    </location>
    <ligand>
        <name>L-methionine</name>
        <dbReference type="ChEBI" id="CHEBI:57844"/>
        <note>ligand shared between two neighboring subunits</note>
    </ligand>
</feature>
<evidence type="ECO:0000256" key="6">
    <source>
        <dbReference type="ARBA" id="ARBA00022741"/>
    </source>
</evidence>
<comment type="function">
    <text evidence="10">Catalyzes the formation of S-adenosylmethionine (AdoMet) from methionine and ATP. The overall synthetic reaction is composed of two sequential steps, AdoMet formation and the subsequent tripolyphosphate hydrolysis which occurs prior to release of AdoMet from the enzyme.</text>
</comment>
<dbReference type="EMBL" id="JAGSIE010000048">
    <property type="protein sequence ID" value="MBR7554960.1"/>
    <property type="molecule type" value="Genomic_DNA"/>
</dbReference>
<feature type="binding site" description="in other chain" evidence="10">
    <location>
        <position position="101"/>
    </location>
    <ligand>
        <name>L-methionine</name>
        <dbReference type="ChEBI" id="CHEBI:57844"/>
        <note>ligand shared between two neighboring subunits</note>
    </ligand>
</feature>
<evidence type="ECO:0000256" key="9">
    <source>
        <dbReference type="ARBA" id="ARBA00022958"/>
    </source>
</evidence>
<feature type="binding site" description="in other chain" evidence="10">
    <location>
        <position position="17"/>
    </location>
    <ligand>
        <name>ATP</name>
        <dbReference type="ChEBI" id="CHEBI:30616"/>
        <note>ligand shared between two neighboring subunits</note>
    </ligand>
</feature>
<feature type="binding site" evidence="10">
    <location>
        <position position="253"/>
    </location>
    <ligand>
        <name>ATP</name>
        <dbReference type="ChEBI" id="CHEBI:30616"/>
        <note>ligand shared between two neighboring subunits</note>
    </ligand>
</feature>
<feature type="binding site" description="in other chain" evidence="10">
    <location>
        <position position="58"/>
    </location>
    <ligand>
        <name>L-methionine</name>
        <dbReference type="ChEBI" id="CHEBI:57844"/>
        <note>ligand shared between two neighboring subunits</note>
    </ligand>
</feature>
<organism evidence="16 17">
    <name type="scientific">Allobacillus saliphilus</name>
    <dbReference type="NCBI Taxonomy" id="2912308"/>
    <lineage>
        <taxon>Bacteria</taxon>
        <taxon>Bacillati</taxon>
        <taxon>Bacillota</taxon>
        <taxon>Bacilli</taxon>
        <taxon>Bacillales</taxon>
        <taxon>Bacillaceae</taxon>
        <taxon>Allobacillus</taxon>
    </lineage>
</organism>
<comment type="subunit">
    <text evidence="10">Homotetramer; dimer of dimers.</text>
</comment>
<comment type="cofactor">
    <cofactor evidence="10">
        <name>Mg(2+)</name>
        <dbReference type="ChEBI" id="CHEBI:18420"/>
    </cofactor>
    <text evidence="10">Binds 2 divalent ions per subunit.</text>
</comment>
<dbReference type="Pfam" id="PF02772">
    <property type="entry name" value="S-AdoMet_synt_M"/>
    <property type="match status" value="1"/>
</dbReference>
<comment type="cofactor">
    <cofactor evidence="10">
        <name>K(+)</name>
        <dbReference type="ChEBI" id="CHEBI:29103"/>
    </cofactor>
    <text evidence="10">Binds 1 potassium ion per subunit.</text>
</comment>
<dbReference type="GO" id="GO:0004478">
    <property type="term" value="F:methionine adenosyltransferase activity"/>
    <property type="evidence" value="ECO:0007669"/>
    <property type="project" value="UniProtKB-UniRule"/>
</dbReference>
<dbReference type="PROSITE" id="PS00376">
    <property type="entry name" value="ADOMET_SYNTHASE_1"/>
    <property type="match status" value="1"/>
</dbReference>
<evidence type="ECO:0000256" key="8">
    <source>
        <dbReference type="ARBA" id="ARBA00022842"/>
    </source>
</evidence>
<comment type="caution">
    <text evidence="16">The sequence shown here is derived from an EMBL/GenBank/DDBJ whole genome shotgun (WGS) entry which is preliminary data.</text>
</comment>
<reference evidence="16 17" key="1">
    <citation type="submission" date="2021-04" db="EMBL/GenBank/DDBJ databases">
        <title>Allobacillus sp. nov. SKP8-2 isolated from shrimp paste.</title>
        <authorList>
            <person name="Tanasupawat S."/>
            <person name="Yiamsombat S."/>
            <person name="Kanchanasin P."/>
            <person name="Kuncharoen N."/>
        </authorList>
    </citation>
    <scope>NUCLEOTIDE SEQUENCE [LARGE SCALE GENOMIC DNA]</scope>
    <source>
        <strain evidence="16 17">SKP8-2</strain>
    </source>
</reference>
<keyword evidence="8 10" id="KW-0460">Magnesium</keyword>
<comment type="pathway">
    <text evidence="1 10">Amino-acid biosynthesis; S-adenosyl-L-methionine biosynthesis; S-adenosyl-L-methionine from L-methionine: step 1/1.</text>
</comment>
<evidence type="ECO:0000259" key="15">
    <source>
        <dbReference type="Pfam" id="PF02773"/>
    </source>
</evidence>
<feature type="binding site" evidence="10">
    <location>
        <position position="45"/>
    </location>
    <ligand>
        <name>K(+)</name>
        <dbReference type="ChEBI" id="CHEBI:29103"/>
    </ligand>
</feature>
<evidence type="ECO:0000256" key="12">
    <source>
        <dbReference type="RuleBase" id="RU004462"/>
    </source>
</evidence>
<evidence type="ECO:0000256" key="2">
    <source>
        <dbReference type="ARBA" id="ARBA00009685"/>
    </source>
</evidence>
<name>A0A941CYK4_9BACI</name>
<dbReference type="InterPro" id="IPR022630">
    <property type="entry name" value="S-AdoMet_synt_C"/>
</dbReference>
<dbReference type="GO" id="GO:0005737">
    <property type="term" value="C:cytoplasm"/>
    <property type="evidence" value="ECO:0007669"/>
    <property type="project" value="UniProtKB-SubCell"/>
</dbReference>
<protein>
    <recommendedName>
        <fullName evidence="10">S-adenosylmethionine synthase</fullName>
        <shortName evidence="10">AdoMet synthase</shortName>
        <ecNumber evidence="10">2.5.1.6</ecNumber>
    </recommendedName>
    <alternativeName>
        <fullName evidence="10">MAT</fullName>
    </alternativeName>
    <alternativeName>
        <fullName evidence="10">Methionine adenosyltransferase</fullName>
    </alternativeName>
</protein>
<dbReference type="InterPro" id="IPR022628">
    <property type="entry name" value="S-AdoMet_synt_N"/>
</dbReference>
<feature type="domain" description="S-adenosylmethionine synthetase central" evidence="14">
    <location>
        <begin position="128"/>
        <end position="245"/>
    </location>
</feature>
<feature type="region of interest" description="Flexible loop" evidence="10">
    <location>
        <begin position="101"/>
        <end position="111"/>
    </location>
</feature>
<keyword evidence="6 10" id="KW-0547">Nucleotide-binding</keyword>
<dbReference type="Proteomes" id="UP000675431">
    <property type="component" value="Unassembled WGS sequence"/>
</dbReference>
<dbReference type="GO" id="GO:0000287">
    <property type="term" value="F:magnesium ion binding"/>
    <property type="evidence" value="ECO:0007669"/>
    <property type="project" value="UniProtKB-UniRule"/>
</dbReference>
<evidence type="ECO:0000259" key="13">
    <source>
        <dbReference type="Pfam" id="PF00438"/>
    </source>
</evidence>
<feature type="binding site" evidence="10">
    <location>
        <position position="276"/>
    </location>
    <ligand>
        <name>ATP</name>
        <dbReference type="ChEBI" id="CHEBI:30616"/>
        <note>ligand shared between two neighboring subunits</note>
    </ligand>
</feature>
<keyword evidence="17" id="KW-1185">Reference proteome</keyword>
<dbReference type="RefSeq" id="WP_212371545.1">
    <property type="nucleotide sequence ID" value="NZ_JAGSIE010000048.1"/>
</dbReference>
<dbReference type="GO" id="GO:0006556">
    <property type="term" value="P:S-adenosylmethionine biosynthetic process"/>
    <property type="evidence" value="ECO:0007669"/>
    <property type="project" value="UniProtKB-UniRule"/>
</dbReference>
<dbReference type="InterPro" id="IPR022636">
    <property type="entry name" value="S-AdoMet_synthetase_sfam"/>
</dbReference>
<keyword evidence="7 10" id="KW-0067">ATP-binding</keyword>
<feature type="binding site" evidence="10">
    <location>
        <position position="280"/>
    </location>
    <ligand>
        <name>ATP</name>
        <dbReference type="ChEBI" id="CHEBI:30616"/>
        <note>ligand shared between two neighboring subunits</note>
    </ligand>
</feature>
<proteinExistence type="inferred from homology"/>
<dbReference type="FunFam" id="3.30.300.10:FF:000003">
    <property type="entry name" value="S-adenosylmethionine synthase"/>
    <property type="match status" value="1"/>
</dbReference>
<sequence>MERKRRLFTSESVTEGHPDKISDQISDAILDEILKEDPDARVACETMVSTGLVLVSGEISTTSYVDISTIVRDTVKEIGYTRAKYGFDYATCAVLTSIDEQSEDIAAGVDVAYEKREGQMTDEDIEAIGAGDQGLMFGFATNETEELMPLPISLSHKLSKRLSDVRRTEVIPYLRPDGKTQVTVEYKEDGTPGRIDTIVLSTQHHPEITLEQIKKDIMEFVIRPIVPEDLMDDETKIFINPTGRFVIGGPQGDAGLTGRKIIVDTYGGYARHGGGAFSGKDPTKVDRSAAYAARYVAKNIVAAGLAETCEVQLAYAIGVAQPVSINVDTFGTGAVSEERMAEVIPKVFDLRPAGITKMLDLKRPIYKKTAAFGHFGRTDEDFTWERTDKADELKRFFENN</sequence>
<evidence type="ECO:0000256" key="5">
    <source>
        <dbReference type="ARBA" id="ARBA00022723"/>
    </source>
</evidence>
<dbReference type="GO" id="GO:0006730">
    <property type="term" value="P:one-carbon metabolic process"/>
    <property type="evidence" value="ECO:0007669"/>
    <property type="project" value="UniProtKB-KW"/>
</dbReference>
<feature type="binding site" evidence="10">
    <location>
        <position position="253"/>
    </location>
    <ligand>
        <name>L-methionine</name>
        <dbReference type="ChEBI" id="CHEBI:57844"/>
        <note>ligand shared between two neighboring subunits</note>
    </ligand>
</feature>
<evidence type="ECO:0000256" key="10">
    <source>
        <dbReference type="HAMAP-Rule" id="MF_00086"/>
    </source>
</evidence>
<dbReference type="AlphaFoldDB" id="A0A941CYK4"/>
<evidence type="ECO:0000256" key="11">
    <source>
        <dbReference type="RuleBase" id="RU000542"/>
    </source>
</evidence>
<dbReference type="CDD" id="cd18079">
    <property type="entry name" value="S-AdoMet_synt"/>
    <property type="match status" value="1"/>
</dbReference>
<evidence type="ECO:0000256" key="3">
    <source>
        <dbReference type="ARBA" id="ARBA00022563"/>
    </source>
</evidence>
<dbReference type="PROSITE" id="PS00377">
    <property type="entry name" value="ADOMET_SYNTHASE_2"/>
    <property type="match status" value="1"/>
</dbReference>
<dbReference type="InterPro" id="IPR002133">
    <property type="entry name" value="S-AdoMet_synthetase"/>
</dbReference>
<dbReference type="Pfam" id="PF02773">
    <property type="entry name" value="S-AdoMet_synt_C"/>
    <property type="match status" value="1"/>
</dbReference>
<keyword evidence="10" id="KW-0963">Cytoplasm</keyword>
<feature type="domain" description="S-adenosylmethionine synthetase N-terminal" evidence="13">
    <location>
        <begin position="6"/>
        <end position="102"/>
    </location>
</feature>
<feature type="binding site" description="in other chain" evidence="10">
    <location>
        <begin position="177"/>
        <end position="179"/>
    </location>
    <ligand>
        <name>ATP</name>
        <dbReference type="ChEBI" id="CHEBI:30616"/>
        <note>ligand shared between two neighboring subunits</note>
    </ligand>
</feature>
<keyword evidence="3 10" id="KW-0554">One-carbon metabolism</keyword>
<evidence type="ECO:0000256" key="4">
    <source>
        <dbReference type="ARBA" id="ARBA00022679"/>
    </source>
</evidence>
<keyword evidence="4 10" id="KW-0808">Transferase</keyword>
<evidence type="ECO:0000256" key="7">
    <source>
        <dbReference type="ARBA" id="ARBA00022840"/>
    </source>
</evidence>
<dbReference type="FunFam" id="3.30.300.10:FF:000004">
    <property type="entry name" value="S-adenosylmethionine synthase"/>
    <property type="match status" value="1"/>
</dbReference>
<evidence type="ECO:0000259" key="14">
    <source>
        <dbReference type="Pfam" id="PF02772"/>
    </source>
</evidence>
<gene>
    <name evidence="10 16" type="primary">metK</name>
    <name evidence="16" type="ORF">KC820_12565</name>
</gene>
<feature type="domain" description="S-adenosylmethionine synthetase C-terminal" evidence="15">
    <location>
        <begin position="247"/>
        <end position="386"/>
    </location>
</feature>
<comment type="subcellular location">
    <subcellularLocation>
        <location evidence="10 11">Cytoplasm</location>
    </subcellularLocation>
</comment>
<evidence type="ECO:0000256" key="1">
    <source>
        <dbReference type="ARBA" id="ARBA00005224"/>
    </source>
</evidence>
<feature type="binding site" description="in other chain" evidence="10">
    <location>
        <begin position="244"/>
        <end position="245"/>
    </location>
    <ligand>
        <name>ATP</name>
        <dbReference type="ChEBI" id="CHEBI:30616"/>
        <note>ligand shared between two neighboring subunits</note>
    </ligand>
</feature>
<feature type="binding site" evidence="10">
    <location>
        <position position="19"/>
    </location>
    <ligand>
        <name>Mg(2+)</name>
        <dbReference type="ChEBI" id="CHEBI:18420"/>
    </ligand>
</feature>
<dbReference type="NCBIfam" id="TIGR01034">
    <property type="entry name" value="metK"/>
    <property type="match status" value="1"/>
</dbReference>
<dbReference type="HAMAP" id="MF_00086">
    <property type="entry name" value="S_AdoMet_synth1"/>
    <property type="match status" value="1"/>
</dbReference>
<dbReference type="EC" id="2.5.1.6" evidence="10"/>
<dbReference type="GO" id="GO:0005524">
    <property type="term" value="F:ATP binding"/>
    <property type="evidence" value="ECO:0007669"/>
    <property type="project" value="UniProtKB-UniRule"/>
</dbReference>
<feature type="binding site" description="in other chain" evidence="10">
    <location>
        <begin position="259"/>
        <end position="260"/>
    </location>
    <ligand>
        <name>ATP</name>
        <dbReference type="ChEBI" id="CHEBI:30616"/>
        <note>ligand shared between two neighboring subunits</note>
    </ligand>
</feature>
<evidence type="ECO:0000313" key="16">
    <source>
        <dbReference type="EMBL" id="MBR7554960.1"/>
    </source>
</evidence>
<comment type="catalytic activity">
    <reaction evidence="10">
        <text>L-methionine + ATP + H2O = S-adenosyl-L-methionine + phosphate + diphosphate</text>
        <dbReference type="Rhea" id="RHEA:21080"/>
        <dbReference type="ChEBI" id="CHEBI:15377"/>
        <dbReference type="ChEBI" id="CHEBI:30616"/>
        <dbReference type="ChEBI" id="CHEBI:33019"/>
        <dbReference type="ChEBI" id="CHEBI:43474"/>
        <dbReference type="ChEBI" id="CHEBI:57844"/>
        <dbReference type="ChEBI" id="CHEBI:59789"/>
        <dbReference type="EC" id="2.5.1.6"/>
    </reaction>
</comment>
<dbReference type="InterPro" id="IPR022629">
    <property type="entry name" value="S-AdoMet_synt_central"/>
</dbReference>
<evidence type="ECO:0000313" key="17">
    <source>
        <dbReference type="Proteomes" id="UP000675431"/>
    </source>
</evidence>
<dbReference type="PANTHER" id="PTHR11964">
    <property type="entry name" value="S-ADENOSYLMETHIONINE SYNTHETASE"/>
    <property type="match status" value="1"/>
</dbReference>
<dbReference type="InterPro" id="IPR022631">
    <property type="entry name" value="ADOMET_SYNTHASE_CS"/>
</dbReference>
<dbReference type="Gene3D" id="3.30.300.10">
    <property type="match status" value="3"/>
</dbReference>
<keyword evidence="5 10" id="KW-0479">Metal-binding</keyword>
<accession>A0A941CYK4</accession>
<dbReference type="SUPFAM" id="SSF55973">
    <property type="entry name" value="S-adenosylmethionine synthetase"/>
    <property type="match status" value="3"/>
</dbReference>